<reference evidence="6" key="1">
    <citation type="submission" date="2020-11" db="EMBL/GenBank/DDBJ databases">
        <authorList>
            <consortium name="DOE Joint Genome Institute"/>
            <person name="Ahrendt S."/>
            <person name="Riley R."/>
            <person name="Andreopoulos W."/>
            <person name="Labutti K."/>
            <person name="Pangilinan J."/>
            <person name="Ruiz-Duenas F.J."/>
            <person name="Barrasa J.M."/>
            <person name="Sanchez-Garcia M."/>
            <person name="Camarero S."/>
            <person name="Miyauchi S."/>
            <person name="Serrano A."/>
            <person name="Linde D."/>
            <person name="Babiker R."/>
            <person name="Drula E."/>
            <person name="Ayuso-Fernandez I."/>
            <person name="Pacheco R."/>
            <person name="Padilla G."/>
            <person name="Ferreira P."/>
            <person name="Barriuso J."/>
            <person name="Kellner H."/>
            <person name="Castanera R."/>
            <person name="Alfaro M."/>
            <person name="Ramirez L."/>
            <person name="Pisabarro A.G."/>
            <person name="Kuo A."/>
            <person name="Tritt A."/>
            <person name="Lipzen A."/>
            <person name="He G."/>
            <person name="Yan M."/>
            <person name="Ng V."/>
            <person name="Cullen D."/>
            <person name="Martin F."/>
            <person name="Rosso M.-N."/>
            <person name="Henrissat B."/>
            <person name="Hibbett D."/>
            <person name="Martinez A.T."/>
            <person name="Grigoriev I.V."/>
        </authorList>
    </citation>
    <scope>NUCLEOTIDE SEQUENCE</scope>
    <source>
        <strain evidence="6">CBS 247.69</strain>
    </source>
</reference>
<keyword evidence="1" id="KW-0808">Transferase</keyword>
<evidence type="ECO:0000259" key="5">
    <source>
        <dbReference type="PROSITE" id="PS50011"/>
    </source>
</evidence>
<keyword evidence="3 6" id="KW-0418">Kinase</keyword>
<evidence type="ECO:0000256" key="1">
    <source>
        <dbReference type="ARBA" id="ARBA00022679"/>
    </source>
</evidence>
<dbReference type="AlphaFoldDB" id="A0A9P5Y9U1"/>
<keyword evidence="7" id="KW-1185">Reference proteome</keyword>
<keyword evidence="4" id="KW-0067">ATP-binding</keyword>
<organism evidence="6 7">
    <name type="scientific">Collybia nuda</name>
    <dbReference type="NCBI Taxonomy" id="64659"/>
    <lineage>
        <taxon>Eukaryota</taxon>
        <taxon>Fungi</taxon>
        <taxon>Dikarya</taxon>
        <taxon>Basidiomycota</taxon>
        <taxon>Agaricomycotina</taxon>
        <taxon>Agaricomycetes</taxon>
        <taxon>Agaricomycetidae</taxon>
        <taxon>Agaricales</taxon>
        <taxon>Tricholomatineae</taxon>
        <taxon>Clitocybaceae</taxon>
        <taxon>Collybia</taxon>
    </lineage>
</organism>
<dbReference type="PROSITE" id="PS00108">
    <property type="entry name" value="PROTEIN_KINASE_ST"/>
    <property type="match status" value="1"/>
</dbReference>
<keyword evidence="2" id="KW-0547">Nucleotide-binding</keyword>
<evidence type="ECO:0000256" key="2">
    <source>
        <dbReference type="ARBA" id="ARBA00022741"/>
    </source>
</evidence>
<dbReference type="EMBL" id="MU150251">
    <property type="protein sequence ID" value="KAF9464908.1"/>
    <property type="molecule type" value="Genomic_DNA"/>
</dbReference>
<dbReference type="InterPro" id="IPR000719">
    <property type="entry name" value="Prot_kinase_dom"/>
</dbReference>
<dbReference type="SUPFAM" id="SSF56112">
    <property type="entry name" value="Protein kinase-like (PK-like)"/>
    <property type="match status" value="1"/>
</dbReference>
<name>A0A9P5Y9U1_9AGAR</name>
<dbReference type="GO" id="GO:0004674">
    <property type="term" value="F:protein serine/threonine kinase activity"/>
    <property type="evidence" value="ECO:0007669"/>
    <property type="project" value="TreeGrafter"/>
</dbReference>
<accession>A0A9P5Y9U1</accession>
<dbReference type="InterPro" id="IPR051681">
    <property type="entry name" value="Ser/Thr_Kinases-Pseudokinases"/>
</dbReference>
<dbReference type="Proteomes" id="UP000807353">
    <property type="component" value="Unassembled WGS sequence"/>
</dbReference>
<dbReference type="Gene3D" id="1.10.510.10">
    <property type="entry name" value="Transferase(Phosphotransferase) domain 1"/>
    <property type="match status" value="1"/>
</dbReference>
<gene>
    <name evidence="6" type="ORF">BDZ94DRAFT_1161209</name>
</gene>
<dbReference type="OrthoDB" id="122279at2759"/>
<dbReference type="InterPro" id="IPR011009">
    <property type="entry name" value="Kinase-like_dom_sf"/>
</dbReference>
<dbReference type="Pfam" id="PF00069">
    <property type="entry name" value="Pkinase"/>
    <property type="match status" value="1"/>
</dbReference>
<protein>
    <submittedName>
        <fullName evidence="6">Kinase-like domain-containing protein</fullName>
    </submittedName>
</protein>
<evidence type="ECO:0000256" key="3">
    <source>
        <dbReference type="ARBA" id="ARBA00022777"/>
    </source>
</evidence>
<dbReference type="SMART" id="SM00220">
    <property type="entry name" value="S_TKc"/>
    <property type="match status" value="1"/>
</dbReference>
<comment type="caution">
    <text evidence="6">The sequence shown here is derived from an EMBL/GenBank/DDBJ whole genome shotgun (WGS) entry which is preliminary data.</text>
</comment>
<proteinExistence type="predicted"/>
<evidence type="ECO:0000313" key="7">
    <source>
        <dbReference type="Proteomes" id="UP000807353"/>
    </source>
</evidence>
<dbReference type="PROSITE" id="PS50011">
    <property type="entry name" value="PROTEIN_KINASE_DOM"/>
    <property type="match status" value="1"/>
</dbReference>
<dbReference type="PANTHER" id="PTHR44329">
    <property type="entry name" value="SERINE/THREONINE-PROTEIN KINASE TNNI3K-RELATED"/>
    <property type="match status" value="1"/>
</dbReference>
<dbReference type="InterPro" id="IPR008271">
    <property type="entry name" value="Ser/Thr_kinase_AS"/>
</dbReference>
<feature type="domain" description="Protein kinase" evidence="5">
    <location>
        <begin position="120"/>
        <end position="392"/>
    </location>
</feature>
<evidence type="ECO:0000256" key="4">
    <source>
        <dbReference type="ARBA" id="ARBA00022840"/>
    </source>
</evidence>
<sequence>MRHTERGHELEESITQALSSHITECHIQKEIEDSKINQGQYAEIVSRLGAVFSTKDSYRSFLKYRRSKDMTQRLLDLFQRLLDTPGLETTFRYRLLDATQRLSRTTDVYPARFKLQGVKLTDCYPYANGGFADVYRGTHEGRVVCLKAIRLSKPSQVKYFYKRLCPEAILLGQLKHQNVLPLYGICELGQQLSLVSPWAEHGDINSYLELNPGANRARLSQDVAYGVAYLHDNNIIHGDLKGANILVDGSGRALVADFGLSAVMDPQIIRWTSQSSLMKGGTTRWQAPELFGRGNDGVVNNSKHSDIYALACVLYEIFTGRIPFFEDPRNVTVMYRVSIEGKQPSRPLPSSSPWSAWGLTEPIWELMTCCWSEDPMARPTIEQYITRLNQEVTGVDDRPSSPELNPHSQRDVGQHLGYPTIKELETLLWGEAVRTPILG</sequence>
<evidence type="ECO:0000313" key="6">
    <source>
        <dbReference type="EMBL" id="KAF9464908.1"/>
    </source>
</evidence>
<dbReference type="PANTHER" id="PTHR44329:SF288">
    <property type="entry name" value="MITOGEN-ACTIVATED PROTEIN KINASE KINASE KINASE 20"/>
    <property type="match status" value="1"/>
</dbReference>
<dbReference type="GO" id="GO:0005524">
    <property type="term" value="F:ATP binding"/>
    <property type="evidence" value="ECO:0007669"/>
    <property type="project" value="UniProtKB-KW"/>
</dbReference>